<dbReference type="GO" id="GO:0008270">
    <property type="term" value="F:zinc ion binding"/>
    <property type="evidence" value="ECO:0007669"/>
    <property type="project" value="UniProtKB-KW"/>
</dbReference>
<dbReference type="EMBL" id="DUZY01000008">
    <property type="protein sequence ID" value="DAD48357.1"/>
    <property type="molecule type" value="Genomic_DNA"/>
</dbReference>
<gene>
    <name evidence="12" type="ORF">HUJ06_018294</name>
</gene>
<accession>A0A822ZU02</accession>
<organism evidence="12 13">
    <name type="scientific">Nelumbo nucifera</name>
    <name type="common">Sacred lotus</name>
    <dbReference type="NCBI Taxonomy" id="4432"/>
    <lineage>
        <taxon>Eukaryota</taxon>
        <taxon>Viridiplantae</taxon>
        <taxon>Streptophyta</taxon>
        <taxon>Embryophyta</taxon>
        <taxon>Tracheophyta</taxon>
        <taxon>Spermatophyta</taxon>
        <taxon>Magnoliopsida</taxon>
        <taxon>Proteales</taxon>
        <taxon>Nelumbonaceae</taxon>
        <taxon>Nelumbo</taxon>
    </lineage>
</organism>
<dbReference type="PANTHER" id="PTHR31992:SF313">
    <property type="entry name" value="DOF ZINC FINGER PROTEIN DOF5.7"/>
    <property type="match status" value="1"/>
</dbReference>
<evidence type="ECO:0000256" key="8">
    <source>
        <dbReference type="PROSITE-ProRule" id="PRU00071"/>
    </source>
</evidence>
<dbReference type="PROSITE" id="PS01361">
    <property type="entry name" value="ZF_DOF_1"/>
    <property type="match status" value="1"/>
</dbReference>
<reference evidence="12 13" key="1">
    <citation type="journal article" date="2020" name="Mol. Biol. Evol.">
        <title>Distinct Expression and Methylation Patterns for Genes with Different Fates following a Single Whole-Genome Duplication in Flowering Plants.</title>
        <authorList>
            <person name="Shi T."/>
            <person name="Rahmani R.S."/>
            <person name="Gugger P.F."/>
            <person name="Wang M."/>
            <person name="Li H."/>
            <person name="Zhang Y."/>
            <person name="Li Z."/>
            <person name="Wang Q."/>
            <person name="Van de Peer Y."/>
            <person name="Marchal K."/>
            <person name="Chen J."/>
        </authorList>
    </citation>
    <scope>NUCLEOTIDE SEQUENCE [LARGE SCALE GENOMIC DNA]</scope>
    <source>
        <tissue evidence="12">Leaf</tissue>
    </source>
</reference>
<evidence type="ECO:0000256" key="10">
    <source>
        <dbReference type="SAM" id="MobiDB-lite"/>
    </source>
</evidence>
<comment type="caution">
    <text evidence="12">The sequence shown here is derived from an EMBL/GenBank/DDBJ whole genome shotgun (WGS) entry which is preliminary data.</text>
</comment>
<dbReference type="GO" id="GO:0003700">
    <property type="term" value="F:DNA-binding transcription factor activity"/>
    <property type="evidence" value="ECO:0007669"/>
    <property type="project" value="UniProtKB-UniRule"/>
</dbReference>
<keyword evidence="7 8" id="KW-0539">Nucleus</keyword>
<dbReference type="AlphaFoldDB" id="A0A822ZU02"/>
<evidence type="ECO:0000256" key="2">
    <source>
        <dbReference type="ARBA" id="ARBA00022771"/>
    </source>
</evidence>
<evidence type="ECO:0000256" key="9">
    <source>
        <dbReference type="RuleBase" id="RU369094"/>
    </source>
</evidence>
<dbReference type="GO" id="GO:0003677">
    <property type="term" value="F:DNA binding"/>
    <property type="evidence" value="ECO:0007669"/>
    <property type="project" value="UniProtKB-UniRule"/>
</dbReference>
<evidence type="ECO:0000259" key="11">
    <source>
        <dbReference type="PROSITE" id="PS50884"/>
    </source>
</evidence>
<feature type="compositionally biased region" description="Basic and acidic residues" evidence="10">
    <location>
        <begin position="115"/>
        <end position="125"/>
    </location>
</feature>
<protein>
    <recommendedName>
        <fullName evidence="9">Dof zinc finger protein</fullName>
    </recommendedName>
</protein>
<dbReference type="PANTHER" id="PTHR31992">
    <property type="entry name" value="DOF ZINC FINGER PROTEIN DOF1.4-RELATED"/>
    <property type="match status" value="1"/>
</dbReference>
<feature type="region of interest" description="Disordered" evidence="10">
    <location>
        <begin position="96"/>
        <end position="127"/>
    </location>
</feature>
<dbReference type="PROSITE" id="PS50884">
    <property type="entry name" value="ZF_DOF_2"/>
    <property type="match status" value="1"/>
</dbReference>
<evidence type="ECO:0000256" key="1">
    <source>
        <dbReference type="ARBA" id="ARBA00022723"/>
    </source>
</evidence>
<evidence type="ECO:0000256" key="5">
    <source>
        <dbReference type="ARBA" id="ARBA00023125"/>
    </source>
</evidence>
<dbReference type="InterPro" id="IPR003851">
    <property type="entry name" value="Znf_Dof"/>
</dbReference>
<comment type="function">
    <text evidence="9">Transcription factor that binds specifically to a 5'-AA[AG]G-3' consensus core sequence.</text>
</comment>
<keyword evidence="2 8" id="KW-0863">Zinc-finger</keyword>
<keyword evidence="3 9" id="KW-0862">Zinc</keyword>
<proteinExistence type="predicted"/>
<sequence>MREERGERREEKEIVMFTQSEKVLPCPPRPLVMNGRWKPNVEVAPNCPRCDSSNTKFCYYNNYSLTQPRYFCKGCRRYWTKGGSLRNVPVGGGCRKNRRGKSVRISTERSLGGLDRSRLPPDDPSGRNLYRLDGANIIAPSAEATRSDASNIDLAVLYAKFLNQRPPDSDPPTMPAEFPRELDSSLEFPSISNPTHNPQLQFSHELGIIGSQCSMEHCSADTQLSEIQQVLLGDQFGMNSRQQERIPQFTSLDTNAYALQPLMPVEEVTAHHQDIFWSNSPVVDSNLTWPAAQFQGFESVHHDHHPTLHSNPIDGNWSSFDLPNYEPFLRP</sequence>
<dbReference type="Pfam" id="PF02701">
    <property type="entry name" value="Zn_ribbon_Dof"/>
    <property type="match status" value="1"/>
</dbReference>
<evidence type="ECO:0000256" key="7">
    <source>
        <dbReference type="ARBA" id="ARBA00023242"/>
    </source>
</evidence>
<keyword evidence="5 8" id="KW-0238">DNA-binding</keyword>
<keyword evidence="13" id="KW-1185">Reference proteome</keyword>
<keyword evidence="1 9" id="KW-0479">Metal-binding</keyword>
<evidence type="ECO:0000313" key="12">
    <source>
        <dbReference type="EMBL" id="DAD48357.1"/>
    </source>
</evidence>
<keyword evidence="4 9" id="KW-0805">Transcription regulation</keyword>
<evidence type="ECO:0000256" key="6">
    <source>
        <dbReference type="ARBA" id="ARBA00023163"/>
    </source>
</evidence>
<feature type="domain" description="Dof-type" evidence="11">
    <location>
        <begin position="45"/>
        <end position="99"/>
    </location>
</feature>
<dbReference type="Proteomes" id="UP000607653">
    <property type="component" value="Unassembled WGS sequence"/>
</dbReference>
<dbReference type="InterPro" id="IPR045174">
    <property type="entry name" value="Dof"/>
</dbReference>
<comment type="subcellular location">
    <subcellularLocation>
        <location evidence="8 9">Nucleus</location>
    </subcellularLocation>
</comment>
<keyword evidence="6 9" id="KW-0804">Transcription</keyword>
<name>A0A822ZU02_NELNU</name>
<evidence type="ECO:0000256" key="3">
    <source>
        <dbReference type="ARBA" id="ARBA00022833"/>
    </source>
</evidence>
<evidence type="ECO:0000313" key="13">
    <source>
        <dbReference type="Proteomes" id="UP000607653"/>
    </source>
</evidence>
<dbReference type="GO" id="GO:0005634">
    <property type="term" value="C:nucleus"/>
    <property type="evidence" value="ECO:0007669"/>
    <property type="project" value="UniProtKB-SubCell"/>
</dbReference>
<evidence type="ECO:0000256" key="4">
    <source>
        <dbReference type="ARBA" id="ARBA00023015"/>
    </source>
</evidence>